<keyword evidence="1" id="KW-0732">Signal</keyword>
<protein>
    <recommendedName>
        <fullName evidence="4">Bacterial extracellular solute-binding proteins, family 3</fullName>
    </recommendedName>
</protein>
<dbReference type="Gene3D" id="3.40.190.10">
    <property type="entry name" value="Periplasmic binding protein-like II"/>
    <property type="match status" value="2"/>
</dbReference>
<dbReference type="SUPFAM" id="SSF53850">
    <property type="entry name" value="Periplasmic binding protein-like II"/>
    <property type="match status" value="1"/>
</dbReference>
<sequence length="263" mass="30107">MKKLAFFPTFIFCLMALYSIVISPSTWASIPAKITLATTHWPPYTSSYQDDQPGIVYEYVTAILASHDIRLEVQRYPWLRAIKLAEEGHQIHGLLTAVQEEAPCLQFTQTPIMQYKVNFYTQSDAQWVYENADSLNNIPTPLSIILGYGYGSPVDEFINNPQNRSKLNILSGDDAQTRLLKMLQYQRAAVIIEDELVVNYYLNDTFKVRYAGTLSQSPFYLALNPNLPWANELITLLNKEFKSAENLLYLQSLVQKYSQKTVN</sequence>
<evidence type="ECO:0008006" key="4">
    <source>
        <dbReference type="Google" id="ProtNLM"/>
    </source>
</evidence>
<gene>
    <name evidence="2" type="ORF">L2672_06765</name>
</gene>
<evidence type="ECO:0000256" key="1">
    <source>
        <dbReference type="SAM" id="SignalP"/>
    </source>
</evidence>
<comment type="caution">
    <text evidence="2">The sequence shown here is derived from an EMBL/GenBank/DDBJ whole genome shotgun (WGS) entry which is preliminary data.</text>
</comment>
<accession>A0A9X1ZM40</accession>
<organism evidence="2 3">
    <name type="scientific">Shewanella gaetbuli</name>
    <dbReference type="NCBI Taxonomy" id="220752"/>
    <lineage>
        <taxon>Bacteria</taxon>
        <taxon>Pseudomonadati</taxon>
        <taxon>Pseudomonadota</taxon>
        <taxon>Gammaproteobacteria</taxon>
        <taxon>Alteromonadales</taxon>
        <taxon>Shewanellaceae</taxon>
        <taxon>Shewanella</taxon>
    </lineage>
</organism>
<dbReference type="AlphaFoldDB" id="A0A9X1ZM40"/>
<name>A0A9X1ZM40_9GAMM</name>
<dbReference type="RefSeq" id="WP_248995068.1">
    <property type="nucleotide sequence ID" value="NZ_JAKIKP010000003.1"/>
</dbReference>
<feature type="signal peptide" evidence="1">
    <location>
        <begin position="1"/>
        <end position="28"/>
    </location>
</feature>
<evidence type="ECO:0000313" key="3">
    <source>
        <dbReference type="Proteomes" id="UP001139333"/>
    </source>
</evidence>
<dbReference type="EMBL" id="JAKIKP010000003">
    <property type="protein sequence ID" value="MCL1142395.1"/>
    <property type="molecule type" value="Genomic_DNA"/>
</dbReference>
<feature type="chain" id="PRO_5040758115" description="Bacterial extracellular solute-binding proteins, family 3" evidence="1">
    <location>
        <begin position="29"/>
        <end position="263"/>
    </location>
</feature>
<dbReference type="Proteomes" id="UP001139333">
    <property type="component" value="Unassembled WGS sequence"/>
</dbReference>
<evidence type="ECO:0000313" key="2">
    <source>
        <dbReference type="EMBL" id="MCL1142395.1"/>
    </source>
</evidence>
<reference evidence="2" key="1">
    <citation type="submission" date="2022-01" db="EMBL/GenBank/DDBJ databases">
        <title>Whole genome-based taxonomy of the Shewanellaceae.</title>
        <authorList>
            <person name="Martin-Rodriguez A.J."/>
        </authorList>
    </citation>
    <scope>NUCLEOTIDE SEQUENCE</scope>
    <source>
        <strain evidence="2">DSM 16422</strain>
    </source>
</reference>
<keyword evidence="3" id="KW-1185">Reference proteome</keyword>
<proteinExistence type="predicted"/>